<sequence length="154" mass="17558">MCSLPFPDMLAAFVADGRITSDSPKNRRKLYRHLQANGIPFTSEIVGYTPGRRSLCRHAGTKPMRWNTKVLAKWIDAGRISADEVRENTDGYAHDDCDFEDVEPAFAPGISRDERRDILDRAWNRALSSGDVKWTPFDRCTLRKTVVCITRIQE</sequence>
<dbReference type="Proteomes" id="UP001161669">
    <property type="component" value="Segment"/>
</dbReference>
<evidence type="ECO:0000313" key="1">
    <source>
        <dbReference type="EMBL" id="BBI30155.1"/>
    </source>
</evidence>
<dbReference type="EMBL" id="AP018495">
    <property type="protein sequence ID" value="BBI30155.1"/>
    <property type="molecule type" value="Genomic_DNA"/>
</dbReference>
<dbReference type="KEGG" id="vg:80540507"/>
<organism evidence="1 2">
    <name type="scientific">Acanthamoeba castellanii medusavirus J1</name>
    <dbReference type="NCBI Taxonomy" id="3114988"/>
    <lineage>
        <taxon>Viruses</taxon>
        <taxon>Varidnaviria</taxon>
        <taxon>Bamfordvirae</taxon>
        <taxon>Nucleocytoviricota</taxon>
        <taxon>Megaviricetes</taxon>
        <taxon>Mamonoviridae</taxon>
        <taxon>Medusavirus</taxon>
        <taxon>Medusavirus medusae</taxon>
    </lineage>
</organism>
<evidence type="ECO:0000313" key="2">
    <source>
        <dbReference type="Proteomes" id="UP001161669"/>
    </source>
</evidence>
<protein>
    <submittedName>
        <fullName evidence="1">Uncharacterized protein</fullName>
    </submittedName>
</protein>
<keyword evidence="2" id="KW-1185">Reference proteome</keyword>
<name>A0A3T1CWH7_9VIRU</name>
<proteinExistence type="predicted"/>
<reference evidence="2" key="1">
    <citation type="journal article" date="2019" name="J. Virol.">
        <title>Medusavirus, a novel large DNA virus discovered from hot spring water.</title>
        <authorList>
            <person name="Yoshikawa G."/>
            <person name="Blanc-Mathieu R."/>
            <person name="Song C."/>
            <person name="Kayama Y."/>
            <person name="Mochizuki T."/>
            <person name="Murata K."/>
            <person name="Ogata H."/>
            <person name="Takemura M."/>
        </authorList>
    </citation>
    <scope>NUCLEOTIDE SEQUENCE [LARGE SCALE GENOMIC DNA]</scope>
</reference>
<accession>A0A3T1CWH7</accession>